<keyword evidence="5" id="KW-1185">Reference proteome</keyword>
<feature type="compositionally biased region" description="Basic residues" evidence="2">
    <location>
        <begin position="114"/>
        <end position="125"/>
    </location>
</feature>
<dbReference type="EMBL" id="JH993034">
    <property type="protein sequence ID" value="EKX40025.1"/>
    <property type="molecule type" value="Genomic_DNA"/>
</dbReference>
<evidence type="ECO:0000313" key="5">
    <source>
        <dbReference type="Proteomes" id="UP000011087"/>
    </source>
</evidence>
<protein>
    <submittedName>
        <fullName evidence="3 4">Uncharacterized protein</fullName>
    </submittedName>
</protein>
<organism evidence="3">
    <name type="scientific">Guillardia theta (strain CCMP2712)</name>
    <name type="common">Cryptophyte</name>
    <dbReference type="NCBI Taxonomy" id="905079"/>
    <lineage>
        <taxon>Eukaryota</taxon>
        <taxon>Cryptophyceae</taxon>
        <taxon>Pyrenomonadales</taxon>
        <taxon>Geminigeraceae</taxon>
        <taxon>Guillardia</taxon>
    </lineage>
</organism>
<keyword evidence="1" id="KW-0175">Coiled coil</keyword>
<feature type="compositionally biased region" description="Basic and acidic residues" evidence="2">
    <location>
        <begin position="801"/>
        <end position="836"/>
    </location>
</feature>
<feature type="compositionally biased region" description="Basic and acidic residues" evidence="2">
    <location>
        <begin position="65"/>
        <end position="83"/>
    </location>
</feature>
<accession>L1IW03</accession>
<evidence type="ECO:0000256" key="2">
    <source>
        <dbReference type="SAM" id="MobiDB-lite"/>
    </source>
</evidence>
<reference evidence="5" key="2">
    <citation type="submission" date="2012-11" db="EMBL/GenBank/DDBJ databases">
        <authorList>
            <person name="Kuo A."/>
            <person name="Curtis B.A."/>
            <person name="Tanifuji G."/>
            <person name="Burki F."/>
            <person name="Gruber A."/>
            <person name="Irimia M."/>
            <person name="Maruyama S."/>
            <person name="Arias M.C."/>
            <person name="Ball S.G."/>
            <person name="Gile G.H."/>
            <person name="Hirakawa Y."/>
            <person name="Hopkins J.F."/>
            <person name="Rensing S.A."/>
            <person name="Schmutz J."/>
            <person name="Symeonidi A."/>
            <person name="Elias M."/>
            <person name="Eveleigh R.J."/>
            <person name="Herman E.K."/>
            <person name="Klute M.J."/>
            <person name="Nakayama T."/>
            <person name="Obornik M."/>
            <person name="Reyes-Prieto A."/>
            <person name="Armbrust E.V."/>
            <person name="Aves S.J."/>
            <person name="Beiko R.G."/>
            <person name="Coutinho P."/>
            <person name="Dacks J.B."/>
            <person name="Durnford D.G."/>
            <person name="Fast N.M."/>
            <person name="Green B.R."/>
            <person name="Grisdale C."/>
            <person name="Hempe F."/>
            <person name="Henrissat B."/>
            <person name="Hoppner M.P."/>
            <person name="Ishida K.-I."/>
            <person name="Kim E."/>
            <person name="Koreny L."/>
            <person name="Kroth P.G."/>
            <person name="Liu Y."/>
            <person name="Malik S.-B."/>
            <person name="Maier U.G."/>
            <person name="McRose D."/>
            <person name="Mock T."/>
            <person name="Neilson J.A."/>
            <person name="Onodera N.T."/>
            <person name="Poole A.M."/>
            <person name="Pritham E.J."/>
            <person name="Richards T.A."/>
            <person name="Rocap G."/>
            <person name="Roy S.W."/>
            <person name="Sarai C."/>
            <person name="Schaack S."/>
            <person name="Shirato S."/>
            <person name="Slamovits C.H."/>
            <person name="Spencer D.F."/>
            <person name="Suzuki S."/>
            <person name="Worden A.Z."/>
            <person name="Zauner S."/>
            <person name="Barry K."/>
            <person name="Bell C."/>
            <person name="Bharti A.K."/>
            <person name="Crow J.A."/>
            <person name="Grimwood J."/>
            <person name="Kramer R."/>
            <person name="Lindquist E."/>
            <person name="Lucas S."/>
            <person name="Salamov A."/>
            <person name="McFadden G.I."/>
            <person name="Lane C.E."/>
            <person name="Keeling P.J."/>
            <person name="Gray M.W."/>
            <person name="Grigoriev I.V."/>
            <person name="Archibald J.M."/>
        </authorList>
    </citation>
    <scope>NUCLEOTIDE SEQUENCE</scope>
    <source>
        <strain evidence="5">CCMP2712</strain>
    </source>
</reference>
<reference evidence="4" key="3">
    <citation type="submission" date="2016-03" db="UniProtKB">
        <authorList>
            <consortium name="EnsemblProtists"/>
        </authorList>
    </citation>
    <scope>IDENTIFICATION</scope>
</reference>
<reference evidence="3 5" key="1">
    <citation type="journal article" date="2012" name="Nature">
        <title>Algal genomes reveal evolutionary mosaicism and the fate of nucleomorphs.</title>
        <authorList>
            <consortium name="DOE Joint Genome Institute"/>
            <person name="Curtis B.A."/>
            <person name="Tanifuji G."/>
            <person name="Burki F."/>
            <person name="Gruber A."/>
            <person name="Irimia M."/>
            <person name="Maruyama S."/>
            <person name="Arias M.C."/>
            <person name="Ball S.G."/>
            <person name="Gile G.H."/>
            <person name="Hirakawa Y."/>
            <person name="Hopkins J.F."/>
            <person name="Kuo A."/>
            <person name="Rensing S.A."/>
            <person name="Schmutz J."/>
            <person name="Symeonidi A."/>
            <person name="Elias M."/>
            <person name="Eveleigh R.J."/>
            <person name="Herman E.K."/>
            <person name="Klute M.J."/>
            <person name="Nakayama T."/>
            <person name="Obornik M."/>
            <person name="Reyes-Prieto A."/>
            <person name="Armbrust E.V."/>
            <person name="Aves S.J."/>
            <person name="Beiko R.G."/>
            <person name="Coutinho P."/>
            <person name="Dacks J.B."/>
            <person name="Durnford D.G."/>
            <person name="Fast N.M."/>
            <person name="Green B.R."/>
            <person name="Grisdale C.J."/>
            <person name="Hempel F."/>
            <person name="Henrissat B."/>
            <person name="Hoppner M.P."/>
            <person name="Ishida K."/>
            <person name="Kim E."/>
            <person name="Koreny L."/>
            <person name="Kroth P.G."/>
            <person name="Liu Y."/>
            <person name="Malik S.B."/>
            <person name="Maier U.G."/>
            <person name="McRose D."/>
            <person name="Mock T."/>
            <person name="Neilson J.A."/>
            <person name="Onodera N.T."/>
            <person name="Poole A.M."/>
            <person name="Pritham E.J."/>
            <person name="Richards T.A."/>
            <person name="Rocap G."/>
            <person name="Roy S.W."/>
            <person name="Sarai C."/>
            <person name="Schaack S."/>
            <person name="Shirato S."/>
            <person name="Slamovits C.H."/>
            <person name="Spencer D.F."/>
            <person name="Suzuki S."/>
            <person name="Worden A.Z."/>
            <person name="Zauner S."/>
            <person name="Barry K."/>
            <person name="Bell C."/>
            <person name="Bharti A.K."/>
            <person name="Crow J.A."/>
            <person name="Grimwood J."/>
            <person name="Kramer R."/>
            <person name="Lindquist E."/>
            <person name="Lucas S."/>
            <person name="Salamov A."/>
            <person name="McFadden G.I."/>
            <person name="Lane C.E."/>
            <person name="Keeling P.J."/>
            <person name="Gray M.W."/>
            <person name="Grigoriev I.V."/>
            <person name="Archibald J.M."/>
        </authorList>
    </citation>
    <scope>NUCLEOTIDE SEQUENCE</scope>
    <source>
        <strain evidence="3 5">CCMP2712</strain>
    </source>
</reference>
<dbReference type="STRING" id="905079.L1IW03"/>
<name>L1IW03_GUITC</name>
<evidence type="ECO:0000313" key="4">
    <source>
        <dbReference type="EnsemblProtists" id="EKX40025"/>
    </source>
</evidence>
<proteinExistence type="predicted"/>
<dbReference type="EnsemblProtists" id="EKX40025">
    <property type="protein sequence ID" value="EKX40025"/>
    <property type="gene ID" value="GUITHDRAFT_113762"/>
</dbReference>
<feature type="region of interest" description="Disordered" evidence="2">
    <location>
        <begin position="801"/>
        <end position="859"/>
    </location>
</feature>
<dbReference type="KEGG" id="gtt:GUITHDRAFT_113762"/>
<evidence type="ECO:0000313" key="3">
    <source>
        <dbReference type="EMBL" id="EKX40025.1"/>
    </source>
</evidence>
<dbReference type="GeneID" id="17296881"/>
<dbReference type="AlphaFoldDB" id="L1IW03"/>
<evidence type="ECO:0000256" key="1">
    <source>
        <dbReference type="SAM" id="Coils"/>
    </source>
</evidence>
<dbReference type="HOGENOM" id="CLU_333066_0_0_1"/>
<sequence>MLFTRNGRKISAMSHPTVVLPMITKSPSAESPTSKSLSVTSLPRCTSEIGFSKGMSRTGGSRSPGAERERFLSNTDPELRSKSEGVYGDQVEHRKNSWVSSTSKSVPHAEDRGKKHKGSRRKKSTFGHGHDVAGDHSGHGKEVGGSKLAFTNTERKALKEISSLSKFCYFKVNDPRLELKDPEERFKDMLVGESTGWEDRLEESIKHLRQKIKDEKHSLSVLTDAQVNSEISSEDANVSSCAEGDEAIAACKARIAEGDFQAAQKALQRAKREYIRVGIDKRKMIEAIAYEIERRRESESKLKFFEVEFQELLGQSRDLFAAKDLHSSQIKLQQARRVHENISYLSSETAMGMAGKLENMQRQIDEETTRRQRLMEDFTVLLREVDESIERFAMEKARRSLEAASDLSSSSSFIREEERLARYRERIQEVENFRQEVLERAMWAEKNAISSCDNGDFSSARRFVSDAAQSYGSICMEESAAIPEILLSIEEGEQAKLTAELLARAESLAEQAGVLLDDREWEEAARVSQSAAAVYADLSLPVPPGLSELMEKIVEGRRAEQEKRQAEIMRKKYLDEINSLYSEMEEKFEDSRLEELREMFPTAYERIRSEDDDILSRFQGLERRMQQKLLQVEAEEAVRELVMQAEERMKSFELEEAEKSFKEAEGLCAQHGIPMGHELRSLKSRIHELVDLLQRAGAEKLKIRSCLESGDLLDARSALIEARKCSQLAGLQVDEELKGLEEEVVTAERYQKVGKSKLKEAEMNVEAGLLEEAEESLKEAKNAFEQARQDKREMLRELQDKIELGKTDRKNKQKAADEEAARKAAEEEEAARKAADDVGGCRSRRRRYSEEGSRGGGGS</sequence>
<gene>
    <name evidence="3" type="ORF">GUITHDRAFT_113762</name>
</gene>
<dbReference type="Proteomes" id="UP000011087">
    <property type="component" value="Unassembled WGS sequence"/>
</dbReference>
<feature type="compositionally biased region" description="Basic and acidic residues" evidence="2">
    <location>
        <begin position="128"/>
        <end position="144"/>
    </location>
</feature>
<feature type="non-terminal residue" evidence="3">
    <location>
        <position position="1"/>
    </location>
</feature>
<dbReference type="RefSeq" id="XP_005827005.1">
    <property type="nucleotide sequence ID" value="XM_005826948.1"/>
</dbReference>
<feature type="region of interest" description="Disordered" evidence="2">
    <location>
        <begin position="48"/>
        <end position="147"/>
    </location>
</feature>
<dbReference type="PaxDb" id="55529-EKX40025"/>
<feature type="coiled-coil region" evidence="1">
    <location>
        <begin position="556"/>
        <end position="594"/>
    </location>
</feature>